<keyword evidence="2" id="KW-0238">DNA-binding</keyword>
<dbReference type="PANTHER" id="PTHR47894">
    <property type="entry name" value="HTH-TYPE TRANSCRIPTIONAL REGULATOR GADX"/>
    <property type="match status" value="1"/>
</dbReference>
<dbReference type="InterPro" id="IPR032687">
    <property type="entry name" value="AraC-type_N"/>
</dbReference>
<dbReference type="Pfam" id="PF12833">
    <property type="entry name" value="HTH_18"/>
    <property type="match status" value="1"/>
</dbReference>
<dbReference type="Proteomes" id="UP000318567">
    <property type="component" value="Unassembled WGS sequence"/>
</dbReference>
<evidence type="ECO:0000256" key="3">
    <source>
        <dbReference type="ARBA" id="ARBA00023163"/>
    </source>
</evidence>
<dbReference type="SMART" id="SM00342">
    <property type="entry name" value="HTH_ARAC"/>
    <property type="match status" value="1"/>
</dbReference>
<feature type="domain" description="HTH araC/xylS-type" evidence="4">
    <location>
        <begin position="234"/>
        <end position="332"/>
    </location>
</feature>
<evidence type="ECO:0000313" key="5">
    <source>
        <dbReference type="EMBL" id="VUS62632.1"/>
    </source>
</evidence>
<organism evidence="5 6">
    <name type="scientific">Klebsiella pasteurii</name>
    <dbReference type="NCBI Taxonomy" id="2587529"/>
    <lineage>
        <taxon>Bacteria</taxon>
        <taxon>Pseudomonadati</taxon>
        <taxon>Pseudomonadota</taxon>
        <taxon>Gammaproteobacteria</taxon>
        <taxon>Enterobacterales</taxon>
        <taxon>Enterobacteriaceae</taxon>
        <taxon>Klebsiella/Raoultella group</taxon>
        <taxon>Klebsiella</taxon>
    </lineage>
</organism>
<reference evidence="5 6" key="1">
    <citation type="submission" date="2019-07" db="EMBL/GenBank/DDBJ databases">
        <authorList>
            <person name="Brisse S."/>
            <person name="Rodrigues C."/>
            <person name="Thorpe H."/>
        </authorList>
    </citation>
    <scope>NUCLEOTIDE SEQUENCE [LARGE SCALE GENOMIC DNA]</scope>
    <source>
        <strain evidence="5">SB6410</strain>
    </source>
</reference>
<dbReference type="EMBL" id="CABGGO010000025">
    <property type="protein sequence ID" value="VUS62632.1"/>
    <property type="molecule type" value="Genomic_DNA"/>
</dbReference>
<dbReference type="PANTHER" id="PTHR47894:SF1">
    <property type="entry name" value="HTH-TYPE TRANSCRIPTIONAL REGULATOR VQSM"/>
    <property type="match status" value="1"/>
</dbReference>
<dbReference type="InterPro" id="IPR018060">
    <property type="entry name" value="HTH_AraC"/>
</dbReference>
<dbReference type="RefSeq" id="WP_142445690.1">
    <property type="nucleotide sequence ID" value="NZ_CABGGO010000025.1"/>
</dbReference>
<dbReference type="Pfam" id="PF12625">
    <property type="entry name" value="Arabinose_bd"/>
    <property type="match status" value="1"/>
</dbReference>
<keyword evidence="3" id="KW-0804">Transcription</keyword>
<dbReference type="SUPFAM" id="SSF46689">
    <property type="entry name" value="Homeodomain-like"/>
    <property type="match status" value="1"/>
</dbReference>
<accession>A0A9Q9UKC0</accession>
<gene>
    <name evidence="5" type="primary">virS</name>
    <name evidence="5" type="ORF">SB6410_02482</name>
</gene>
<dbReference type="Gene3D" id="1.10.10.60">
    <property type="entry name" value="Homeodomain-like"/>
    <property type="match status" value="1"/>
</dbReference>
<evidence type="ECO:0000259" key="4">
    <source>
        <dbReference type="PROSITE" id="PS01124"/>
    </source>
</evidence>
<keyword evidence="1" id="KW-0805">Transcription regulation</keyword>
<protein>
    <submittedName>
        <fullName evidence="5">HTH-type transcriptional regulator VirS</fullName>
    </submittedName>
</protein>
<proteinExistence type="predicted"/>
<dbReference type="InterPro" id="IPR009057">
    <property type="entry name" value="Homeodomain-like_sf"/>
</dbReference>
<name>A0A9Q9UKC0_9ENTR</name>
<dbReference type="PROSITE" id="PS01124">
    <property type="entry name" value="HTH_ARAC_FAMILY_2"/>
    <property type="match status" value="1"/>
</dbReference>
<evidence type="ECO:0000256" key="2">
    <source>
        <dbReference type="ARBA" id="ARBA00023125"/>
    </source>
</evidence>
<sequence>MVQSATFPVDVGWQALLKDLDLRPVNVLRRAALPEDLLSRGKHTLSAHDYFNFWRALEIESGDAMFPLRVIETLTTETFSPPLFAALCSPNLIQAAQRLATYKKLVCPMELILNVGREGDLTVSPRWLTLQPEAPLSLQIAEIAFFLWFARLATREPVRAHRVVLPDSLPESHARRYEKFFGTSIMKGSVPSITFTAGDALRPFLTVSEGMWRVFEPDLRQRLSELEATAAIAERVRAVLLELLPGNTATIKNAATRLGLSQRSLQRRLAEEGVNFRELVNSTRERLARHYLSTTTMSGGEIAFLLGFADPNSFYRAFQGWTGQTIGHARQSLPRK</sequence>
<dbReference type="GO" id="GO:0005829">
    <property type="term" value="C:cytosol"/>
    <property type="evidence" value="ECO:0007669"/>
    <property type="project" value="TreeGrafter"/>
</dbReference>
<comment type="caution">
    <text evidence="5">The sequence shown here is derived from an EMBL/GenBank/DDBJ whole genome shotgun (WGS) entry which is preliminary data.</text>
</comment>
<dbReference type="AlphaFoldDB" id="A0A9Q9UKC0"/>
<evidence type="ECO:0000256" key="1">
    <source>
        <dbReference type="ARBA" id="ARBA00023015"/>
    </source>
</evidence>
<dbReference type="GO" id="GO:0003700">
    <property type="term" value="F:DNA-binding transcription factor activity"/>
    <property type="evidence" value="ECO:0007669"/>
    <property type="project" value="InterPro"/>
</dbReference>
<evidence type="ECO:0000313" key="6">
    <source>
        <dbReference type="Proteomes" id="UP000318567"/>
    </source>
</evidence>
<dbReference type="GO" id="GO:0000976">
    <property type="term" value="F:transcription cis-regulatory region binding"/>
    <property type="evidence" value="ECO:0007669"/>
    <property type="project" value="TreeGrafter"/>
</dbReference>